<dbReference type="Proteomes" id="UP000004349">
    <property type="component" value="Unassembled WGS sequence"/>
</dbReference>
<accession>F9RIB5</accession>
<dbReference type="eggNOG" id="ENOG5031NPQ">
    <property type="taxonomic scope" value="Bacteria"/>
</dbReference>
<organism evidence="1 2">
    <name type="scientific">Vibrio scophthalmi LMG 19158</name>
    <dbReference type="NCBI Taxonomy" id="870967"/>
    <lineage>
        <taxon>Bacteria</taxon>
        <taxon>Pseudomonadati</taxon>
        <taxon>Pseudomonadota</taxon>
        <taxon>Gammaproteobacteria</taxon>
        <taxon>Vibrionales</taxon>
        <taxon>Vibrionaceae</taxon>
        <taxon>Vibrio</taxon>
    </lineage>
</organism>
<evidence type="ECO:0000313" key="1">
    <source>
        <dbReference type="EMBL" id="EGU42447.1"/>
    </source>
</evidence>
<sequence length="126" mass="14629">MKTIRISKQQKKSLLLIHLLELKYGKHIPVNTSFMRLQVERQLREESTVDLKLSANHFLVSLRTLADNGFLVFQPNVDRSIDSNARANENMWQLTDQGRQFAETYLSASLRPKRQYIKKIAEVGQS</sequence>
<protein>
    <submittedName>
        <fullName evidence="1">Uncharacterized protein</fullName>
    </submittedName>
</protein>
<name>F9RIB5_9VIBR</name>
<proteinExistence type="predicted"/>
<dbReference type="AlphaFoldDB" id="F9RIB5"/>
<reference evidence="1 2" key="1">
    <citation type="journal article" date="2012" name="Int. J. Syst. Evol. Microbiol.">
        <title>Vibrio caribbeanicus sp. nov., isolated from the marine sponge Scleritoderma cyanea.</title>
        <authorList>
            <person name="Hoffmann M."/>
            <person name="Monday S.R."/>
            <person name="Allard M.W."/>
            <person name="Strain E.A."/>
            <person name="Whittaker P."/>
            <person name="Naum M."/>
            <person name="McCarthy P.J."/>
            <person name="Lopez J.V."/>
            <person name="Fischer M."/>
            <person name="Brown E.W."/>
        </authorList>
    </citation>
    <scope>NUCLEOTIDE SEQUENCE [LARGE SCALE GENOMIC DNA]</scope>
    <source>
        <strain evidence="1 2">LMG 19158</strain>
    </source>
</reference>
<gene>
    <name evidence="1" type="ORF">VIS19158_11638</name>
</gene>
<dbReference type="RefSeq" id="WP_005592683.1">
    <property type="nucleotide sequence ID" value="NZ_AFWE01000018.1"/>
</dbReference>
<dbReference type="EMBL" id="AFWE01000018">
    <property type="protein sequence ID" value="EGU42447.1"/>
    <property type="molecule type" value="Genomic_DNA"/>
</dbReference>
<evidence type="ECO:0000313" key="2">
    <source>
        <dbReference type="Proteomes" id="UP000004349"/>
    </source>
</evidence>
<comment type="caution">
    <text evidence="1">The sequence shown here is derived from an EMBL/GenBank/DDBJ whole genome shotgun (WGS) entry which is preliminary data.</text>
</comment>